<dbReference type="Gene3D" id="2.30.40.10">
    <property type="entry name" value="Urease, subunit C, domain 1"/>
    <property type="match status" value="2"/>
</dbReference>
<dbReference type="Gene3D" id="3.20.20.140">
    <property type="entry name" value="Metal-dependent hydrolases"/>
    <property type="match status" value="1"/>
</dbReference>
<accession>A0A8H7K862</accession>
<dbReference type="GO" id="GO:0016810">
    <property type="term" value="F:hydrolase activity, acting on carbon-nitrogen (but not peptide) bonds"/>
    <property type="evidence" value="ECO:0007669"/>
    <property type="project" value="InterPro"/>
</dbReference>
<protein>
    <recommendedName>
        <fullName evidence="3">Amidohydrolase-related domain-containing protein</fullName>
    </recommendedName>
</protein>
<sequence>MNMPRLWRAVALFLALCVRATAADCTVVHQGSSQDVLFVGTVLTSEGPLTPGYLLVQSGKIARMGNDTACRTIGEASVVECKGSVISPGFINTHEHIDCSTINPFPTTGTLYDHRHEWRVGLNDRPMLPAPVNGSETDAIKWGELRHIFSGTTSIVGNHMAPGLARNLDFVSGLEDGLESPADTYAVFPLDDAPGIVREGDCDYGPNPIDQKTVKGLHRYIGHVAEGIGAEAQNEFRCLSDINYDTRPLSSGGGRSTDIIAPNVGLVHALGLSEADFDLVAERNATVVWSPRSNVALYGKTLNVTYLLEAGITVALGTDWLPSGSATMGREALCGLSATHNSYGLTLESKIIWEMMTINGAKVAGFDAMLGSIEVGKLADIVIFGGDNIKDPFGQAIYAAEEDIELVMRGGKVLVASHNLKHLTAGACESATFGHVSKTICVEDELGNTYKDFEASLDGFYPAILPGVPPNEPSCDPIR</sequence>
<dbReference type="AlphaFoldDB" id="A0A8H7K862"/>
<dbReference type="PANTHER" id="PTHR43794:SF11">
    <property type="entry name" value="AMIDOHYDROLASE-RELATED DOMAIN-CONTAINING PROTEIN"/>
    <property type="match status" value="1"/>
</dbReference>
<dbReference type="EMBL" id="JADCTT010000010">
    <property type="protein sequence ID" value="KAF9747108.1"/>
    <property type="molecule type" value="Genomic_DNA"/>
</dbReference>
<dbReference type="Pfam" id="PF01979">
    <property type="entry name" value="Amidohydro_1"/>
    <property type="match status" value="1"/>
</dbReference>
<feature type="chain" id="PRO_5034394190" description="Amidohydrolase-related domain-containing protein" evidence="2">
    <location>
        <begin position="23"/>
        <end position="479"/>
    </location>
</feature>
<dbReference type="InterPro" id="IPR006680">
    <property type="entry name" value="Amidohydro-rel"/>
</dbReference>
<dbReference type="PANTHER" id="PTHR43794">
    <property type="entry name" value="AMINOHYDROLASE SSNA-RELATED"/>
    <property type="match status" value="1"/>
</dbReference>
<dbReference type="SUPFAM" id="SSF51556">
    <property type="entry name" value="Metallo-dependent hydrolases"/>
    <property type="match status" value="1"/>
</dbReference>
<proteinExistence type="predicted"/>
<organism evidence="4 5">
    <name type="scientific">Bionectria ochroleuca</name>
    <name type="common">Gliocladium roseum</name>
    <dbReference type="NCBI Taxonomy" id="29856"/>
    <lineage>
        <taxon>Eukaryota</taxon>
        <taxon>Fungi</taxon>
        <taxon>Dikarya</taxon>
        <taxon>Ascomycota</taxon>
        <taxon>Pezizomycotina</taxon>
        <taxon>Sordariomycetes</taxon>
        <taxon>Hypocreomycetidae</taxon>
        <taxon>Hypocreales</taxon>
        <taxon>Bionectriaceae</taxon>
        <taxon>Clonostachys</taxon>
    </lineage>
</organism>
<evidence type="ECO:0000313" key="5">
    <source>
        <dbReference type="Proteomes" id="UP000616885"/>
    </source>
</evidence>
<gene>
    <name evidence="4" type="ORF">IM811_002442</name>
</gene>
<keyword evidence="2" id="KW-0732">Signal</keyword>
<evidence type="ECO:0000313" key="4">
    <source>
        <dbReference type="EMBL" id="KAF9747108.1"/>
    </source>
</evidence>
<dbReference type="SUPFAM" id="SSF51338">
    <property type="entry name" value="Composite domain of metallo-dependent hydrolases"/>
    <property type="match status" value="1"/>
</dbReference>
<keyword evidence="1" id="KW-0378">Hydrolase</keyword>
<comment type="caution">
    <text evidence="4">The sequence shown here is derived from an EMBL/GenBank/DDBJ whole genome shotgun (WGS) entry which is preliminary data.</text>
</comment>
<reference evidence="4" key="1">
    <citation type="submission" date="2020-10" db="EMBL/GenBank/DDBJ databases">
        <title>High-Quality Genome Resource of Clonostachys rosea strain S41 by Oxford Nanopore Long-Read Sequencing.</title>
        <authorList>
            <person name="Wang H."/>
        </authorList>
    </citation>
    <scope>NUCLEOTIDE SEQUENCE</scope>
    <source>
        <strain evidence="4">S41</strain>
    </source>
</reference>
<evidence type="ECO:0000259" key="3">
    <source>
        <dbReference type="Pfam" id="PF01979"/>
    </source>
</evidence>
<name>A0A8H7K862_BIOOC</name>
<dbReference type="InterPro" id="IPR011059">
    <property type="entry name" value="Metal-dep_hydrolase_composite"/>
</dbReference>
<dbReference type="InterPro" id="IPR032466">
    <property type="entry name" value="Metal_Hydrolase"/>
</dbReference>
<dbReference type="InterPro" id="IPR050287">
    <property type="entry name" value="MTA/SAH_deaminase"/>
</dbReference>
<dbReference type="Proteomes" id="UP000616885">
    <property type="component" value="Unassembled WGS sequence"/>
</dbReference>
<evidence type="ECO:0000256" key="1">
    <source>
        <dbReference type="ARBA" id="ARBA00022801"/>
    </source>
</evidence>
<feature type="signal peptide" evidence="2">
    <location>
        <begin position="1"/>
        <end position="22"/>
    </location>
</feature>
<feature type="domain" description="Amidohydrolase-related" evidence="3">
    <location>
        <begin position="264"/>
        <end position="413"/>
    </location>
</feature>
<evidence type="ECO:0000256" key="2">
    <source>
        <dbReference type="SAM" id="SignalP"/>
    </source>
</evidence>